<dbReference type="STRING" id="1664694.A0A0N0NMD3"/>
<dbReference type="VEuPathDB" id="FungiDB:AB675_11525"/>
<feature type="compositionally biased region" description="Basic and acidic residues" evidence="8">
    <location>
        <begin position="738"/>
        <end position="751"/>
    </location>
</feature>
<sequence length="895" mass="98591">MPKRIGETPPWLCRPSPGASIFSDPVPNVPTSPTKTNSPSLSDSQVDDAGSKRLIAQRGTELFVAIGNKLRWTDLAQVKDRYEDTSRSRKDEPAYKTVGFSTFYAIRQLVISPSEQYLAVATDFTVHVIPLPDHASFSTPQRPVVKVRAMQLGPTTHVIPGSPIKSVLWHPLAAASASTDCLITVTADASLRLWEIDRLNRTSVEQPALDIDLRKLADGVSSDQDFRPAAFGKSKGFSVDDVDMEVSACCFGGRGDEDEDPWASMTLWTAMRNGDVYALCPLLPATWQPTTTTIPALSTSTVSKMATIVGSDEDAEERRSVEQQYEWVTEIDNDEPLSPDDESGPEIRLRPSNPSAIPRLQGPFELGMDDDGDLDVTDLYVMAPGLEKEDSLDEDPEDEIAPNRVPYTVLVLGTTDSRLHISLELEGVTGQWLPKKARNTFSVPETEGRDLVHAATIELKPATDLASVILTPDIINRSTVFATVGSQVHSVSLDDWANRIGEEVFSDTDADDRLQTRLATACQSQVAVVDTVLNIKERLTDSLSAPVVIDDLDVGYILLTTSSPYVFGSTFDQAHIRSMLLRQSSALIQSPIILHTGPGAAVEPPEDIDYPPSRQIYEPPSCLDHSAEYIINRLKAQVPKTNRAILTQKPLRLSPAVFDLMVGAHRTVSGYTSELEQAGAELFRRCERLKEELGEQVRHMTELADRLQRIKDQADGDEVRPGEEKKDQETRLQSIKQKQSDLKSRFEELRRKAGQASSNKKPLSAKEIAWIEEVESISERIGQGQEVEPKKGSLAARFASAQQLSQKLTPEAKVLQERQEGQPSDTPSLQRQNSSDLASSRSSIASRRSGIFPLVSAQYQKERIQDVQDLVERETAVIDAATRRLEGLKLASGLA</sequence>
<dbReference type="Proteomes" id="UP000038010">
    <property type="component" value="Unassembled WGS sequence"/>
</dbReference>
<evidence type="ECO:0000256" key="1">
    <source>
        <dbReference type="ARBA" id="ARBA00004567"/>
    </source>
</evidence>
<reference evidence="9 10" key="1">
    <citation type="submission" date="2015-06" db="EMBL/GenBank/DDBJ databases">
        <title>Draft genome of the ant-associated black yeast Phialophora attae CBS 131958.</title>
        <authorList>
            <person name="Moreno L.F."/>
            <person name="Stielow B.J."/>
            <person name="de Hoog S."/>
            <person name="Vicente V.A."/>
            <person name="Weiss V.A."/>
            <person name="de Vries M."/>
            <person name="Cruz L.M."/>
            <person name="Souza E.M."/>
        </authorList>
    </citation>
    <scope>NUCLEOTIDE SEQUENCE [LARGE SCALE GENOMIC DNA]</scope>
    <source>
        <strain evidence="9 10">CBS 131958</strain>
    </source>
</reference>
<feature type="region of interest" description="Disordered" evidence="8">
    <location>
        <begin position="709"/>
        <end position="764"/>
    </location>
</feature>
<keyword evidence="10" id="KW-1185">Reference proteome</keyword>
<dbReference type="GO" id="GO:0006406">
    <property type="term" value="P:mRNA export from nucleus"/>
    <property type="evidence" value="ECO:0007669"/>
    <property type="project" value="TreeGrafter"/>
</dbReference>
<dbReference type="PANTHER" id="PTHR13257:SF0">
    <property type="entry name" value="NUCLEAR PORE COMPLEX PROTEIN NUP88"/>
    <property type="match status" value="1"/>
</dbReference>
<dbReference type="GO" id="GO:0000056">
    <property type="term" value="P:ribosomal small subunit export from nucleus"/>
    <property type="evidence" value="ECO:0007669"/>
    <property type="project" value="InterPro"/>
</dbReference>
<keyword evidence="7" id="KW-0539">Nucleus</keyword>
<evidence type="ECO:0000256" key="3">
    <source>
        <dbReference type="ARBA" id="ARBA00022816"/>
    </source>
</evidence>
<dbReference type="GO" id="GO:0005643">
    <property type="term" value="C:nuclear pore"/>
    <property type="evidence" value="ECO:0007669"/>
    <property type="project" value="UniProtKB-SubCell"/>
</dbReference>
<protein>
    <submittedName>
        <fullName evidence="9">Nucleoporin nup82</fullName>
    </submittedName>
</protein>
<feature type="compositionally biased region" description="Polar residues" evidence="8">
    <location>
        <begin position="29"/>
        <end position="44"/>
    </location>
</feature>
<comment type="subcellular location">
    <subcellularLocation>
        <location evidence="1">Nucleus</location>
        <location evidence="1">Nuclear pore complex</location>
    </subcellularLocation>
</comment>
<evidence type="ECO:0000313" key="9">
    <source>
        <dbReference type="EMBL" id="KPI40218.1"/>
    </source>
</evidence>
<accession>A0A0N0NMD3</accession>
<dbReference type="AlphaFoldDB" id="A0A0N0NMD3"/>
<feature type="compositionally biased region" description="Acidic residues" evidence="8">
    <location>
        <begin position="332"/>
        <end position="344"/>
    </location>
</feature>
<dbReference type="GeneID" id="28732262"/>
<evidence type="ECO:0000256" key="6">
    <source>
        <dbReference type="ARBA" id="ARBA00023132"/>
    </source>
</evidence>
<evidence type="ECO:0000256" key="2">
    <source>
        <dbReference type="ARBA" id="ARBA00022448"/>
    </source>
</evidence>
<gene>
    <name evidence="9" type="ORF">AB675_11525</name>
</gene>
<feature type="compositionally biased region" description="Polar residues" evidence="8">
    <location>
        <begin position="821"/>
        <end position="833"/>
    </location>
</feature>
<dbReference type="GO" id="GO:0000055">
    <property type="term" value="P:ribosomal large subunit export from nucleus"/>
    <property type="evidence" value="ECO:0007669"/>
    <property type="project" value="InterPro"/>
</dbReference>
<feature type="region of interest" description="Disordered" evidence="8">
    <location>
        <begin position="1"/>
        <end position="48"/>
    </location>
</feature>
<dbReference type="OrthoDB" id="341482at2759"/>
<evidence type="ECO:0000313" key="10">
    <source>
        <dbReference type="Proteomes" id="UP000038010"/>
    </source>
</evidence>
<keyword evidence="5" id="KW-0811">Translocation</keyword>
<organism evidence="9 10">
    <name type="scientific">Cyphellophora attinorum</name>
    <dbReference type="NCBI Taxonomy" id="1664694"/>
    <lineage>
        <taxon>Eukaryota</taxon>
        <taxon>Fungi</taxon>
        <taxon>Dikarya</taxon>
        <taxon>Ascomycota</taxon>
        <taxon>Pezizomycotina</taxon>
        <taxon>Eurotiomycetes</taxon>
        <taxon>Chaetothyriomycetidae</taxon>
        <taxon>Chaetothyriales</taxon>
        <taxon>Cyphellophoraceae</taxon>
        <taxon>Cyphellophora</taxon>
    </lineage>
</organism>
<feature type="compositionally biased region" description="Basic and acidic residues" evidence="8">
    <location>
        <begin position="709"/>
        <end position="730"/>
    </location>
</feature>
<keyword evidence="3" id="KW-0509">mRNA transport</keyword>
<keyword evidence="2" id="KW-0813">Transport</keyword>
<evidence type="ECO:0000256" key="8">
    <source>
        <dbReference type="SAM" id="MobiDB-lite"/>
    </source>
</evidence>
<name>A0A0N0NMD3_9EURO</name>
<evidence type="ECO:0000256" key="7">
    <source>
        <dbReference type="ARBA" id="ARBA00023242"/>
    </source>
</evidence>
<dbReference type="GO" id="GO:0017056">
    <property type="term" value="F:structural constituent of nuclear pore"/>
    <property type="evidence" value="ECO:0007669"/>
    <property type="project" value="InterPro"/>
</dbReference>
<dbReference type="PANTHER" id="PTHR13257">
    <property type="entry name" value="NUCLEOPORIN NUP84-RELATED"/>
    <property type="match status" value="1"/>
</dbReference>
<feature type="region of interest" description="Disordered" evidence="8">
    <location>
        <begin position="813"/>
        <end position="845"/>
    </location>
</feature>
<dbReference type="EMBL" id="LFJN01000013">
    <property type="protein sequence ID" value="KPI40218.1"/>
    <property type="molecule type" value="Genomic_DNA"/>
</dbReference>
<proteinExistence type="predicted"/>
<evidence type="ECO:0000256" key="4">
    <source>
        <dbReference type="ARBA" id="ARBA00022927"/>
    </source>
</evidence>
<dbReference type="RefSeq" id="XP_018000181.1">
    <property type="nucleotide sequence ID" value="XM_018140381.1"/>
</dbReference>
<dbReference type="SUPFAM" id="SSF117289">
    <property type="entry name" value="Nucleoporin domain"/>
    <property type="match status" value="1"/>
</dbReference>
<dbReference type="GO" id="GO:0006606">
    <property type="term" value="P:protein import into nucleus"/>
    <property type="evidence" value="ECO:0007669"/>
    <property type="project" value="TreeGrafter"/>
</dbReference>
<feature type="compositionally biased region" description="Low complexity" evidence="8">
    <location>
        <begin position="834"/>
        <end position="845"/>
    </location>
</feature>
<feature type="region of interest" description="Disordered" evidence="8">
    <location>
        <begin position="332"/>
        <end position="359"/>
    </location>
</feature>
<evidence type="ECO:0000256" key="5">
    <source>
        <dbReference type="ARBA" id="ARBA00023010"/>
    </source>
</evidence>
<comment type="caution">
    <text evidence="9">The sequence shown here is derived from an EMBL/GenBank/DDBJ whole genome shotgun (WGS) entry which is preliminary data.</text>
</comment>
<keyword evidence="4" id="KW-0653">Protein transport</keyword>
<dbReference type="InterPro" id="IPR037700">
    <property type="entry name" value="NUP88/NUP82"/>
</dbReference>
<keyword evidence="6" id="KW-0906">Nuclear pore complex</keyword>